<proteinExistence type="predicted"/>
<dbReference type="Proteomes" id="UP000064189">
    <property type="component" value="Unassembled WGS sequence"/>
</dbReference>
<dbReference type="AlphaFoldDB" id="A0A109MWQ4"/>
<sequence length="64" mass="7537">MFFPTIYSANTDERHIVKDKNTCACGKRYHVFAILTRSDLRKITFKHYKEVSCPICKSSIKHEE</sequence>
<reference evidence="1 2" key="1">
    <citation type="submission" date="2015-11" db="EMBL/GenBank/DDBJ databases">
        <title>Genome Sequence of Bacillus simplex strain VanAntwerpen2.</title>
        <authorList>
            <person name="Couger M.B."/>
        </authorList>
    </citation>
    <scope>NUCLEOTIDE SEQUENCE [LARGE SCALE GENOMIC DNA]</scope>
    <source>
        <strain evidence="1 2">VanAntwerpen02</strain>
    </source>
</reference>
<organism evidence="1 2">
    <name type="scientific">Peribacillus simplex</name>
    <dbReference type="NCBI Taxonomy" id="1478"/>
    <lineage>
        <taxon>Bacteria</taxon>
        <taxon>Bacillati</taxon>
        <taxon>Bacillota</taxon>
        <taxon>Bacilli</taxon>
        <taxon>Bacillales</taxon>
        <taxon>Bacillaceae</taxon>
        <taxon>Peribacillus</taxon>
    </lineage>
</organism>
<protein>
    <submittedName>
        <fullName evidence="1">Uncharacterized protein</fullName>
    </submittedName>
</protein>
<gene>
    <name evidence="1" type="ORF">AS888_22885</name>
</gene>
<evidence type="ECO:0000313" key="2">
    <source>
        <dbReference type="Proteomes" id="UP000064189"/>
    </source>
</evidence>
<dbReference type="EMBL" id="LNNH01000028">
    <property type="protein sequence ID" value="KWW17439.1"/>
    <property type="molecule type" value="Genomic_DNA"/>
</dbReference>
<name>A0A109MWQ4_9BACI</name>
<keyword evidence="2" id="KW-1185">Reference proteome</keyword>
<accession>A0A109MWQ4</accession>
<comment type="caution">
    <text evidence="1">The sequence shown here is derived from an EMBL/GenBank/DDBJ whole genome shotgun (WGS) entry which is preliminary data.</text>
</comment>
<evidence type="ECO:0000313" key="1">
    <source>
        <dbReference type="EMBL" id="KWW17439.1"/>
    </source>
</evidence>